<feature type="region of interest" description="Disordered" evidence="14">
    <location>
        <begin position="127"/>
        <end position="146"/>
    </location>
</feature>
<keyword evidence="9 13" id="KW-1015">Disulfide bond</keyword>
<evidence type="ECO:0000256" key="9">
    <source>
        <dbReference type="ARBA" id="ARBA00023157"/>
    </source>
</evidence>
<evidence type="ECO:0000256" key="5">
    <source>
        <dbReference type="ARBA" id="ARBA00022729"/>
    </source>
</evidence>
<evidence type="ECO:0000313" key="19">
    <source>
        <dbReference type="Proteomes" id="UP000558488"/>
    </source>
</evidence>
<dbReference type="PRINTS" id="PR00258">
    <property type="entry name" value="SPERACTRCPTR"/>
</dbReference>
<dbReference type="Pfam" id="PF00530">
    <property type="entry name" value="SRCR"/>
    <property type="match status" value="1"/>
</dbReference>
<feature type="domain" description="SRCR" evidence="17">
    <location>
        <begin position="264"/>
        <end position="358"/>
    </location>
</feature>
<reference evidence="18 19" key="1">
    <citation type="journal article" date="2020" name="Nature">
        <title>Six reference-quality genomes reveal evolution of bat adaptations.</title>
        <authorList>
            <person name="Jebb D."/>
            <person name="Huang Z."/>
            <person name="Pippel M."/>
            <person name="Hughes G.M."/>
            <person name="Lavrichenko K."/>
            <person name="Devanna P."/>
            <person name="Winkler S."/>
            <person name="Jermiin L.S."/>
            <person name="Skirmuntt E.C."/>
            <person name="Katzourakis A."/>
            <person name="Burkitt-Gray L."/>
            <person name="Ray D.A."/>
            <person name="Sullivan K.A.M."/>
            <person name="Roscito J.G."/>
            <person name="Kirilenko B.M."/>
            <person name="Davalos L.M."/>
            <person name="Corthals A.P."/>
            <person name="Power M.L."/>
            <person name="Jones G."/>
            <person name="Ransome R.D."/>
            <person name="Dechmann D.K.N."/>
            <person name="Locatelli A.G."/>
            <person name="Puechmaille S.J."/>
            <person name="Fedrigo O."/>
            <person name="Jarvis E.D."/>
            <person name="Hiller M."/>
            <person name="Vernes S.C."/>
            <person name="Myers E.W."/>
            <person name="Teeling E.C."/>
        </authorList>
    </citation>
    <scope>NUCLEOTIDE SEQUENCE [LARGE SCALE GENOMIC DNA]</scope>
    <source>
        <strain evidence="18">MPipKuh1</strain>
        <tissue evidence="18">Flight muscle</tissue>
    </source>
</reference>
<evidence type="ECO:0000313" key="18">
    <source>
        <dbReference type="EMBL" id="KAF6342633.1"/>
    </source>
</evidence>
<feature type="signal peptide" evidence="16">
    <location>
        <begin position="1"/>
        <end position="25"/>
    </location>
</feature>
<dbReference type="Proteomes" id="UP000558488">
    <property type="component" value="Unassembled WGS sequence"/>
</dbReference>
<proteinExistence type="predicted"/>
<dbReference type="PANTHER" id="PTHR47309">
    <property type="entry name" value="T-CELL SURFACE GLYCOPROTEIN CD5"/>
    <property type="match status" value="1"/>
</dbReference>
<accession>A0A7J7WYY5</accession>
<keyword evidence="2" id="KW-1003">Cell membrane</keyword>
<evidence type="ECO:0000256" key="4">
    <source>
        <dbReference type="ARBA" id="ARBA00022692"/>
    </source>
</evidence>
<evidence type="ECO:0000259" key="17">
    <source>
        <dbReference type="PROSITE" id="PS50287"/>
    </source>
</evidence>
<keyword evidence="5 16" id="KW-0732">Signal</keyword>
<protein>
    <recommendedName>
        <fullName evidence="12">T-cell surface glycoprotein CD5</fullName>
    </recommendedName>
</protein>
<keyword evidence="10" id="KW-0675">Receptor</keyword>
<keyword evidence="8 15" id="KW-0472">Membrane</keyword>
<dbReference type="EMBL" id="JACAGB010000009">
    <property type="protein sequence ID" value="KAF6342633.1"/>
    <property type="molecule type" value="Genomic_DNA"/>
</dbReference>
<dbReference type="PANTHER" id="PTHR47309:SF1">
    <property type="entry name" value="T-CELL SURFACE GLYCOPROTEIN CD5"/>
    <property type="match status" value="1"/>
</dbReference>
<comment type="subcellular location">
    <subcellularLocation>
        <location evidence="1">Cell membrane</location>
        <topology evidence="1">Single-pass type I membrane protein</topology>
    </subcellularLocation>
</comment>
<dbReference type="AlphaFoldDB" id="A0A7J7WYY5"/>
<feature type="chain" id="PRO_5029447322" description="T-cell surface glycoprotein CD5" evidence="16">
    <location>
        <begin position="26"/>
        <end position="485"/>
    </location>
</feature>
<feature type="domain" description="SRCR" evidence="17">
    <location>
        <begin position="20"/>
        <end position="121"/>
    </location>
</feature>
<evidence type="ECO:0000256" key="12">
    <source>
        <dbReference type="ARBA" id="ARBA00068568"/>
    </source>
</evidence>
<name>A0A7J7WYY5_PIPKU</name>
<evidence type="ECO:0000256" key="11">
    <source>
        <dbReference type="ARBA" id="ARBA00023180"/>
    </source>
</evidence>
<keyword evidence="3" id="KW-0597">Phosphoprotein</keyword>
<feature type="compositionally biased region" description="Polar residues" evidence="14">
    <location>
        <begin position="442"/>
        <end position="451"/>
    </location>
</feature>
<evidence type="ECO:0000256" key="10">
    <source>
        <dbReference type="ARBA" id="ARBA00023170"/>
    </source>
</evidence>
<dbReference type="FunFam" id="3.10.250.10:FF:000030">
    <property type="entry name" value="T-cell surface glycoprotein CD5"/>
    <property type="match status" value="1"/>
</dbReference>
<evidence type="ECO:0000256" key="6">
    <source>
        <dbReference type="ARBA" id="ARBA00022737"/>
    </source>
</evidence>
<feature type="disulfide bond" evidence="13">
    <location>
        <begin position="95"/>
        <end position="105"/>
    </location>
</feature>
<keyword evidence="7 15" id="KW-1133">Transmembrane helix</keyword>
<evidence type="ECO:0000256" key="15">
    <source>
        <dbReference type="SAM" id="Phobius"/>
    </source>
</evidence>
<dbReference type="GO" id="GO:0005886">
    <property type="term" value="C:plasma membrane"/>
    <property type="evidence" value="ECO:0007669"/>
    <property type="project" value="UniProtKB-SubCell"/>
</dbReference>
<dbReference type="PROSITE" id="PS50287">
    <property type="entry name" value="SRCR_2"/>
    <property type="match status" value="3"/>
</dbReference>
<dbReference type="InterPro" id="IPR036772">
    <property type="entry name" value="SRCR-like_dom_sf"/>
</dbReference>
<evidence type="ECO:0000256" key="3">
    <source>
        <dbReference type="ARBA" id="ARBA00022553"/>
    </source>
</evidence>
<keyword evidence="19" id="KW-1185">Reference proteome</keyword>
<comment type="caution">
    <text evidence="18">The sequence shown here is derived from an EMBL/GenBank/DDBJ whole genome shotgun (WGS) entry which is preliminary data.</text>
</comment>
<keyword evidence="4 15" id="KW-0812">Transmembrane</keyword>
<evidence type="ECO:0000256" key="8">
    <source>
        <dbReference type="ARBA" id="ARBA00023136"/>
    </source>
</evidence>
<evidence type="ECO:0000256" key="13">
    <source>
        <dbReference type="PROSITE-ProRule" id="PRU00196"/>
    </source>
</evidence>
<dbReference type="GO" id="GO:0031295">
    <property type="term" value="P:T cell costimulation"/>
    <property type="evidence" value="ECO:0007669"/>
    <property type="project" value="TreeGrafter"/>
</dbReference>
<feature type="domain" description="SRCR" evidence="17">
    <location>
        <begin position="147"/>
        <end position="256"/>
    </location>
</feature>
<organism evidence="18 19">
    <name type="scientific">Pipistrellus kuhlii</name>
    <name type="common">Kuhl's pipistrelle</name>
    <dbReference type="NCBI Taxonomy" id="59472"/>
    <lineage>
        <taxon>Eukaryota</taxon>
        <taxon>Metazoa</taxon>
        <taxon>Chordata</taxon>
        <taxon>Craniata</taxon>
        <taxon>Vertebrata</taxon>
        <taxon>Euteleostomi</taxon>
        <taxon>Mammalia</taxon>
        <taxon>Eutheria</taxon>
        <taxon>Laurasiatheria</taxon>
        <taxon>Chiroptera</taxon>
        <taxon>Yangochiroptera</taxon>
        <taxon>Vespertilionidae</taxon>
        <taxon>Pipistrellus</taxon>
    </lineage>
</organism>
<comment type="caution">
    <text evidence="13">Lacks conserved residue(s) required for the propagation of feature annotation.</text>
</comment>
<feature type="region of interest" description="Disordered" evidence="14">
    <location>
        <begin position="409"/>
        <end position="451"/>
    </location>
</feature>
<evidence type="ECO:0000256" key="14">
    <source>
        <dbReference type="SAM" id="MobiDB-lite"/>
    </source>
</evidence>
<feature type="region of interest" description="Disordered" evidence="14">
    <location>
        <begin position="465"/>
        <end position="485"/>
    </location>
</feature>
<keyword evidence="6" id="KW-0677">Repeat</keyword>
<dbReference type="InterPro" id="IPR001190">
    <property type="entry name" value="SRCR"/>
</dbReference>
<keyword evidence="11" id="KW-0325">Glycoprotein</keyword>
<feature type="transmembrane region" description="Helical" evidence="15">
    <location>
        <begin position="370"/>
        <end position="392"/>
    </location>
</feature>
<dbReference type="InterPro" id="IPR003566">
    <property type="entry name" value="Tcell_CD5"/>
</dbReference>
<dbReference type="Gene3D" id="3.10.250.10">
    <property type="entry name" value="SRCR-like domain"/>
    <property type="match status" value="2"/>
</dbReference>
<dbReference type="SUPFAM" id="SSF56487">
    <property type="entry name" value="SRCR-like"/>
    <property type="match status" value="2"/>
</dbReference>
<gene>
    <name evidence="18" type="ORF">mPipKuh1_002432</name>
</gene>
<dbReference type="FunFam" id="3.10.250.10:FF:000028">
    <property type="entry name" value="T-cell surface glycoprotein CD5"/>
    <property type="match status" value="1"/>
</dbReference>
<dbReference type="SMART" id="SM00202">
    <property type="entry name" value="SR"/>
    <property type="match status" value="1"/>
</dbReference>
<evidence type="ECO:0000256" key="7">
    <source>
        <dbReference type="ARBA" id="ARBA00022989"/>
    </source>
</evidence>
<sequence>MESQPPLAALCLLAVLGIPMRLSGASSPCQGRVEVFLEGQWHPVDSRSWGWSPGRPGLPSVASPLCRHLGCREALLLAPIPHFSSLPRARNHITCHGRLGSFSHCNASDAHQGEPLSLICVEPLKTATPPTRPLPTTTPEPTAPPRLHLVPGRGGLRCAGVVEFYSGRLGGTVAYEDQDGTEALGDRICQALQCGSFLKHLPEPEAAEAAGTPAPEARRPLPIRWKAQNASCASLEQCFRRAQPWEAGRALALVCSDFQPQVQSRLVGGRGVCEGSVEVRQGQGRQWEALCHSPSARGAARWAEVCREQQCGPVSSYRVLEAGEKASRGLVCPGERLSQCHQLQERRAHCKRVFVTCQDPNPAGLGTGTVMSIVLALVLLAVLLVTCGPLAYKKLKKCRQKKQRQWIGPTGLNQSMSFHRDPGTTVRRSQVENPAASHLENEYSQPPRSSQLSAYPALEGALHRVSAQPDNSSDSDYDLHGAQRL</sequence>
<feature type="compositionally biased region" description="Pro residues" evidence="14">
    <location>
        <begin position="130"/>
        <end position="144"/>
    </location>
</feature>
<evidence type="ECO:0000256" key="1">
    <source>
        <dbReference type="ARBA" id="ARBA00004251"/>
    </source>
</evidence>
<evidence type="ECO:0000256" key="16">
    <source>
        <dbReference type="SAM" id="SignalP"/>
    </source>
</evidence>
<evidence type="ECO:0000256" key="2">
    <source>
        <dbReference type="ARBA" id="ARBA00022475"/>
    </source>
</evidence>
<dbReference type="PRINTS" id="PR01409">
    <property type="entry name" value="TCELLCD5"/>
</dbReference>